<dbReference type="Pfam" id="PF04525">
    <property type="entry name" value="LOR"/>
    <property type="match status" value="1"/>
</dbReference>
<evidence type="ECO:0000313" key="3">
    <source>
        <dbReference type="Proteomes" id="UP001153461"/>
    </source>
</evidence>
<organism evidence="2 3">
    <name type="scientific">Penicillium nalgiovense</name>
    <dbReference type="NCBI Taxonomy" id="60175"/>
    <lineage>
        <taxon>Eukaryota</taxon>
        <taxon>Fungi</taxon>
        <taxon>Dikarya</taxon>
        <taxon>Ascomycota</taxon>
        <taxon>Pezizomycotina</taxon>
        <taxon>Eurotiomycetes</taxon>
        <taxon>Eurotiomycetidae</taxon>
        <taxon>Eurotiales</taxon>
        <taxon>Aspergillaceae</taxon>
        <taxon>Penicillium</taxon>
    </lineage>
</organism>
<evidence type="ECO:0000313" key="2">
    <source>
        <dbReference type="EMBL" id="CAG8166204.1"/>
    </source>
</evidence>
<name>A0A9W4MXG9_PENNA</name>
<comment type="similarity">
    <text evidence="1">Belongs to the LOR family.</text>
</comment>
<reference evidence="2" key="1">
    <citation type="submission" date="2021-07" db="EMBL/GenBank/DDBJ databases">
        <authorList>
            <person name="Branca A.L. A."/>
        </authorList>
    </citation>
    <scope>NUCLEOTIDE SEQUENCE</scope>
</reference>
<dbReference type="EMBL" id="CAJVNV010000333">
    <property type="protein sequence ID" value="CAG8166204.1"/>
    <property type="molecule type" value="Genomic_DNA"/>
</dbReference>
<dbReference type="OrthoDB" id="97518at2759"/>
<evidence type="ECO:0000256" key="1">
    <source>
        <dbReference type="ARBA" id="ARBA00005437"/>
    </source>
</evidence>
<sequence>MYWGVGHVDPFSIKLECRDLHCFHLQNPPTMYTEDNTSVNKAVKALSQPVGIRPEHIAEEETLLYLKPKYDHRSPNEYTIKRYWDDSTVFTVTGHKYGDTPAREFRDSSGLPMFQSREAVLAWKRPLRVRLPGKEDEELVDFRVDMKKVYRLTFRNSMEPDSKSESERMATVEVRESGTYAWQGFSASVGGQKVVDVRESMTMNNTLPKCTSQGDVSLMPRQVLEILVAEGFDLSLAALIAVYMADTRFSTAPPPRC</sequence>
<proteinExistence type="inferred from homology"/>
<dbReference type="Proteomes" id="UP001153461">
    <property type="component" value="Unassembled WGS sequence"/>
</dbReference>
<dbReference type="SUPFAM" id="SSF54518">
    <property type="entry name" value="Tubby C-terminal domain-like"/>
    <property type="match status" value="1"/>
</dbReference>
<dbReference type="InterPro" id="IPR038595">
    <property type="entry name" value="LOR_sf"/>
</dbReference>
<dbReference type="AlphaFoldDB" id="A0A9W4MXG9"/>
<protein>
    <submittedName>
        <fullName evidence="2">Uncharacterized protein</fullName>
    </submittedName>
</protein>
<dbReference type="InterPro" id="IPR007612">
    <property type="entry name" value="LOR"/>
</dbReference>
<dbReference type="InterPro" id="IPR025659">
    <property type="entry name" value="Tubby-like_C"/>
</dbReference>
<dbReference type="Gene3D" id="2.40.160.200">
    <property type="entry name" value="LURP1-related"/>
    <property type="match status" value="1"/>
</dbReference>
<gene>
    <name evidence="2" type="ORF">PNAL_LOCUS6514</name>
</gene>
<accession>A0A9W4MXG9</accession>
<comment type="caution">
    <text evidence="2">The sequence shown here is derived from an EMBL/GenBank/DDBJ whole genome shotgun (WGS) entry which is preliminary data.</text>
</comment>